<organism evidence="1">
    <name type="scientific">Feldmannia irregularis virus a</name>
    <dbReference type="NCBI Taxonomy" id="231992"/>
    <lineage>
        <taxon>Viruses</taxon>
        <taxon>Varidnaviria</taxon>
        <taxon>Bamfordvirae</taxon>
        <taxon>Nucleocytoviricota</taxon>
        <taxon>Megaviricetes</taxon>
        <taxon>Algavirales</taxon>
        <taxon>Phycodnaviridae</taxon>
        <taxon>Phaeovirus</taxon>
        <taxon>Phaeovirus irregularis</taxon>
    </lineage>
</organism>
<accession>Q6XM85</accession>
<dbReference type="KEGG" id="vg:41332274"/>
<proteinExistence type="predicted"/>
<reference evidence="1" key="2">
    <citation type="submission" date="2003-01" db="EMBL/GenBank/DDBJ databases">
        <title>Partial Nucleotide Sequence of the Feldmannia irregularis Virus FirrV-1 Genome: On the Evolution of Large Phaeoviral Genomes.</title>
        <authorList>
            <person name="Delaroque N."/>
            <person name="Knippers R."/>
            <person name="Mueller D.G."/>
            <person name="Boland W."/>
        </authorList>
    </citation>
    <scope>NUCLEOTIDE SEQUENCE</scope>
    <source>
        <strain evidence="1">FirrV-1</strain>
    </source>
</reference>
<dbReference type="RefSeq" id="YP_009665678.1">
    <property type="nucleotide sequence ID" value="NC_043254.1"/>
</dbReference>
<evidence type="ECO:0000313" key="1">
    <source>
        <dbReference type="EMBL" id="AAR26826.1"/>
    </source>
</evidence>
<name>Q6XM85_9PHYC</name>
<protein>
    <submittedName>
        <fullName evidence="1">FirrV-1-A2</fullName>
    </submittedName>
</protein>
<dbReference type="EMBL" id="AY225133">
    <property type="protein sequence ID" value="AAR26826.1"/>
    <property type="molecule type" value="Genomic_DNA"/>
</dbReference>
<reference evidence="1" key="1">
    <citation type="journal article" date="2003" name="J. Mol. Evol.">
        <title>Comparisons of two large phaeoviral genomes and evolutionary implications.</title>
        <authorList>
            <person name="Delaroque N."/>
            <person name="Boland W."/>
            <person name="Muller D.G."/>
            <person name="Knippers R."/>
        </authorList>
    </citation>
    <scope>NUCLEOTIDE SEQUENCE</scope>
    <source>
        <strain evidence="1">FirrV-1</strain>
    </source>
</reference>
<sequence>MSSGQVVGGRTFVAETTTSDKKLATFLDLKQQLLGHYEKITFIGALKESTKGTKIYIQCQTKMLSNVLARIFENAHVSLVREPDRFEWPDFPKSMYLFKPVYGSPQKPGVHGNGVKEMGKEDVSHLTVDDIRSCLGSREENISLTRQVCKPSSLPDSDDGILDVFKERLFFTFLERFEVRLQKCRGRSVKEGTRSNMNIRFGLGTNVKRFAFYDVRRRNIRKTYDFFSLL</sequence>
<dbReference type="GeneID" id="41332274"/>